<comment type="caution">
    <text evidence="2">The sequence shown here is derived from an EMBL/GenBank/DDBJ whole genome shotgun (WGS) entry which is preliminary data.</text>
</comment>
<dbReference type="CDD" id="cd22269">
    <property type="entry name" value="DPBB_EG45-like"/>
    <property type="match status" value="2"/>
</dbReference>
<evidence type="ECO:0000313" key="2">
    <source>
        <dbReference type="EMBL" id="MBA0620267.1"/>
    </source>
</evidence>
<dbReference type="PROSITE" id="PS50842">
    <property type="entry name" value="EXPANSIN_EG45"/>
    <property type="match status" value="2"/>
</dbReference>
<dbReference type="InterPro" id="IPR009009">
    <property type="entry name" value="RlpA-like_DPBB"/>
</dbReference>
<feature type="domain" description="Expansin-like EG45" evidence="1">
    <location>
        <begin position="1"/>
        <end position="79"/>
    </location>
</feature>
<evidence type="ECO:0000313" key="3">
    <source>
        <dbReference type="Proteomes" id="UP000593561"/>
    </source>
</evidence>
<dbReference type="GO" id="GO:0009627">
    <property type="term" value="P:systemic acquired resistance"/>
    <property type="evidence" value="ECO:0007669"/>
    <property type="project" value="InterPro"/>
</dbReference>
<dbReference type="GO" id="GO:0048046">
    <property type="term" value="C:apoplast"/>
    <property type="evidence" value="ECO:0007669"/>
    <property type="project" value="InterPro"/>
</dbReference>
<reference evidence="2 3" key="1">
    <citation type="journal article" date="2019" name="Genome Biol. Evol.">
        <title>Insights into the evolution of the New World diploid cottons (Gossypium, subgenus Houzingenia) based on genome sequencing.</title>
        <authorList>
            <person name="Grover C.E."/>
            <person name="Arick M.A. 2nd"/>
            <person name="Thrash A."/>
            <person name="Conover J.L."/>
            <person name="Sanders W.S."/>
            <person name="Peterson D.G."/>
            <person name="Frelichowski J.E."/>
            <person name="Scheffler J.A."/>
            <person name="Scheffler B.E."/>
            <person name="Wendel J.F."/>
        </authorList>
    </citation>
    <scope>NUCLEOTIDE SEQUENCE [LARGE SCALE GENOMIC DNA]</scope>
    <source>
        <strain evidence="2">27</strain>
        <tissue evidence="2">Leaf</tissue>
    </source>
</reference>
<dbReference type="SUPFAM" id="SSF50685">
    <property type="entry name" value="Barwin-like endoglucanases"/>
    <property type="match status" value="2"/>
</dbReference>
<organism evidence="2 3">
    <name type="scientific">Gossypium davidsonii</name>
    <name type="common">Davidson's cotton</name>
    <name type="synonym">Gossypium klotzschianum subsp. davidsonii</name>
    <dbReference type="NCBI Taxonomy" id="34287"/>
    <lineage>
        <taxon>Eukaryota</taxon>
        <taxon>Viridiplantae</taxon>
        <taxon>Streptophyta</taxon>
        <taxon>Embryophyta</taxon>
        <taxon>Tracheophyta</taxon>
        <taxon>Spermatophyta</taxon>
        <taxon>Magnoliopsida</taxon>
        <taxon>eudicotyledons</taxon>
        <taxon>Gunneridae</taxon>
        <taxon>Pentapetalae</taxon>
        <taxon>rosids</taxon>
        <taxon>malvids</taxon>
        <taxon>Malvales</taxon>
        <taxon>Malvaceae</taxon>
        <taxon>Malvoideae</taxon>
        <taxon>Gossypium</taxon>
    </lineage>
</organism>
<feature type="domain" description="Expansin-like EG45" evidence="1">
    <location>
        <begin position="146"/>
        <end position="246"/>
    </location>
</feature>
<dbReference type="AlphaFoldDB" id="A0A7J8S2B8"/>
<dbReference type="Gene3D" id="2.40.40.10">
    <property type="entry name" value="RlpA-like domain"/>
    <property type="match status" value="2"/>
</dbReference>
<name>A0A7J8S2B8_GOSDV</name>
<accession>A0A7J8S2B8</accession>
<dbReference type="PANTHER" id="PTHR47295">
    <property type="entry name" value="EG45-LIKE DOMAIN CONTAINING PROTEIN 1-RELATED"/>
    <property type="match status" value="1"/>
</dbReference>
<gene>
    <name evidence="2" type="ORF">Godav_006020</name>
</gene>
<dbReference type="InterPro" id="IPR044206">
    <property type="entry name" value="EGC1/2"/>
</dbReference>
<dbReference type="SMART" id="SM00837">
    <property type="entry name" value="DPBB_1"/>
    <property type="match status" value="2"/>
</dbReference>
<evidence type="ECO:0000259" key="1">
    <source>
        <dbReference type="PROSITE" id="PS50842"/>
    </source>
</evidence>
<protein>
    <recommendedName>
        <fullName evidence="1">Expansin-like EG45 domain-containing protein</fullName>
    </recommendedName>
</protein>
<proteinExistence type="predicted"/>
<dbReference type="PANTHER" id="PTHR47295:SF2">
    <property type="entry name" value="EG45-LIKE DOMAIN CONTAINING PROTEIN 1-RELATED"/>
    <property type="match status" value="1"/>
</dbReference>
<dbReference type="Proteomes" id="UP000593561">
    <property type="component" value="Unassembled WGS sequence"/>
</dbReference>
<sequence>MIAAAGDALWKNGAVCGKKFTVKCTGPRNGVPHPCTGKSVTVKVVDQCPGCPSTMDLSREAFEIIAKPVAGIINMDYKKGNDCLKWKKPDQQMIKINCNASWTSESRWAAIAAIATDYTRKVVDGWTEKGRMWMAVRTYSARAVEAMAVQMGTKLTSACFENQDQGKLIATAGDAFLYNGTACGKMFTVTCTGPRNPVPHPCIGKSVTVKIVDHCPGCPLTIDLSCESFTIIANLVAGIINVDYRQYAYHISFTSPLLLQ</sequence>
<dbReference type="Pfam" id="PF03330">
    <property type="entry name" value="DPBB_1"/>
    <property type="match status" value="2"/>
</dbReference>
<dbReference type="EMBL" id="JABFAC010000008">
    <property type="protein sequence ID" value="MBA0620267.1"/>
    <property type="molecule type" value="Genomic_DNA"/>
</dbReference>
<dbReference type="InterPro" id="IPR036908">
    <property type="entry name" value="RlpA-like_sf"/>
</dbReference>
<keyword evidence="3" id="KW-1185">Reference proteome</keyword>
<dbReference type="InterPro" id="IPR007112">
    <property type="entry name" value="Expansin/allergen_DPBB_dom"/>
</dbReference>